<name>Q6BXL3_DEBHA</name>
<dbReference type="InParanoid" id="Q6BXL3"/>
<dbReference type="EMBL" id="CR382134">
    <property type="protein sequence ID" value="CAG85042.2"/>
    <property type="molecule type" value="Genomic_DNA"/>
</dbReference>
<dbReference type="OrthoDB" id="185373at2759"/>
<sequence length="942" mass="109173">MHIRAQALPSKLRNAIHFSRFSTCICTPRFISVMEDCPSITKPIIHHRAYSKVSWFNPLSKFNDSKKSLNKGNLDVIIEEPNENIETTVEGDYFRTFKHYLKTTEIPVNLRRRILSDKLSEFVNKVPSFGENPMTLPILNSVFLNLYNLNGRQFEDSKTGLIKGVLNLEDLIALFEKSSIAVSSGKDGDVLLPEFMAILAQYFLRQESNSVPVKLLVHVVDLGSSVRYSNLRNTLELLVKSRKSSLTPEFTMHLLKYYDTKGLLSSSVFDDILFVSKRYPKAEIIDDYFYYKYIEYVESLYADVPPRVHEYKCLEKDIDRIQIITNTKVIEGAVLDKLSVGVWLKLLKLTTELETVNRRVETQQSITKILDFIVNQPKEQLDSTLQLIKDEIFKQDFGDEALAENLLLITWSNPRYKIIAQMLTNYILAFDVKFSEILRFQADVQNFVGNAPQGLSEVELANTVIDRVDQLIKKLEENELESEEKIDLSELYNRIIQSLLPIGRILPRGDFTDSITRYFQESQNVEPSIYSYKYRLDKAIDLSDHIQAINIFEDSLESFTQWPCHSDPTVHRSLNDLIILICHNMDDIQSIFPIFTKIKQQMVNTRCSVGAIKSMAVKMLRAQYVGDLIEMLKRELPKIDKDDTIKLPIEGEYGMKYGELFKILHEFVITYNNEETHETNWVLYGELHKYFHVPYDTYLPAIKFFSEKDRLNAALIIFRQIKKLSELHGNHNHLPPSRDMYMYLFQVFGDKLYEEGVEEVHEYLKMDISIPKQDISLQNAILNAYSNLQEVGRAKDLFISMSTVPKLIGGINEETIQIMIKTYTYSDMIYVQKFWNNLSQYGIIPNYPIYRQYLIAHVYHGLIEDAIQLTEDMKDYDLEVSGDTLLSMHNYCLEASDQKQIAEWATENYKDKWDEVVNSGYLKGAEQYMPENNLIVGSNASD</sequence>
<feature type="coiled-coil region" evidence="1">
    <location>
        <begin position="458"/>
        <end position="485"/>
    </location>
</feature>
<evidence type="ECO:0000256" key="1">
    <source>
        <dbReference type="SAM" id="Coils"/>
    </source>
</evidence>
<organism evidence="2 3">
    <name type="scientific">Debaryomyces hansenii (strain ATCC 36239 / CBS 767 / BCRC 21394 / JCM 1990 / NBRC 0083 / IGC 2968)</name>
    <name type="common">Yeast</name>
    <name type="synonym">Torulaspora hansenii</name>
    <dbReference type="NCBI Taxonomy" id="284592"/>
    <lineage>
        <taxon>Eukaryota</taxon>
        <taxon>Fungi</taxon>
        <taxon>Dikarya</taxon>
        <taxon>Ascomycota</taxon>
        <taxon>Saccharomycotina</taxon>
        <taxon>Pichiomycetes</taxon>
        <taxon>Debaryomycetaceae</taxon>
        <taxon>Debaryomyces</taxon>
    </lineage>
</organism>
<evidence type="ECO:0000313" key="2">
    <source>
        <dbReference type="EMBL" id="CAG85042.2"/>
    </source>
</evidence>
<keyword evidence="1" id="KW-0175">Coiled coil</keyword>
<accession>Q6BXL3</accession>
<dbReference type="VEuPathDB" id="FungiDB:DEHA2B02046g"/>
<dbReference type="RefSeq" id="XP_457056.2">
    <property type="nucleotide sequence ID" value="XM_457056.2"/>
</dbReference>
<dbReference type="GeneID" id="2913047"/>
<reference evidence="2 3" key="1">
    <citation type="journal article" date="2004" name="Nature">
        <title>Genome evolution in yeasts.</title>
        <authorList>
            <consortium name="Genolevures"/>
            <person name="Dujon B."/>
            <person name="Sherman D."/>
            <person name="Fischer G."/>
            <person name="Durrens P."/>
            <person name="Casaregola S."/>
            <person name="Lafontaine I."/>
            <person name="de Montigny J."/>
            <person name="Marck C."/>
            <person name="Neuveglise C."/>
            <person name="Talla E."/>
            <person name="Goffard N."/>
            <person name="Frangeul L."/>
            <person name="Aigle M."/>
            <person name="Anthouard V."/>
            <person name="Babour A."/>
            <person name="Barbe V."/>
            <person name="Barnay S."/>
            <person name="Blanchin S."/>
            <person name="Beckerich J.M."/>
            <person name="Beyne E."/>
            <person name="Bleykasten C."/>
            <person name="Boisrame A."/>
            <person name="Boyer J."/>
            <person name="Cattolico L."/>
            <person name="Confanioleri F."/>
            <person name="de Daruvar A."/>
            <person name="Despons L."/>
            <person name="Fabre E."/>
            <person name="Fairhead C."/>
            <person name="Ferry-Dumazet H."/>
            <person name="Groppi A."/>
            <person name="Hantraye F."/>
            <person name="Hennequin C."/>
            <person name="Jauniaux N."/>
            <person name="Joyet P."/>
            <person name="Kachouri R."/>
            <person name="Kerrest A."/>
            <person name="Koszul R."/>
            <person name="Lemaire M."/>
            <person name="Lesur I."/>
            <person name="Ma L."/>
            <person name="Muller H."/>
            <person name="Nicaud J.M."/>
            <person name="Nikolski M."/>
            <person name="Oztas S."/>
            <person name="Ozier-Kalogeropoulos O."/>
            <person name="Pellenz S."/>
            <person name="Potier S."/>
            <person name="Richard G.F."/>
            <person name="Straub M.L."/>
            <person name="Suleau A."/>
            <person name="Swennene D."/>
            <person name="Tekaia F."/>
            <person name="Wesolowski-Louvel M."/>
            <person name="Westhof E."/>
            <person name="Wirth B."/>
            <person name="Zeniou-Meyer M."/>
            <person name="Zivanovic I."/>
            <person name="Bolotin-Fukuhara M."/>
            <person name="Thierry A."/>
            <person name="Bouchier C."/>
            <person name="Caudron B."/>
            <person name="Scarpelli C."/>
            <person name="Gaillardin C."/>
            <person name="Weissenbach J."/>
            <person name="Wincker P."/>
            <person name="Souciet J.L."/>
        </authorList>
    </citation>
    <scope>NUCLEOTIDE SEQUENCE [LARGE SCALE GENOMIC DNA]</scope>
    <source>
        <strain evidence="3">ATCC 36239 / CBS 767 / BCRC 21394 / JCM 1990 / NBRC 0083 / IGC 2968</strain>
    </source>
</reference>
<dbReference type="OMA" id="THETNWV"/>
<proteinExistence type="predicted"/>
<dbReference type="Proteomes" id="UP000000599">
    <property type="component" value="Chromosome B"/>
</dbReference>
<dbReference type="KEGG" id="dha:DEHA2B02046g"/>
<dbReference type="eggNOG" id="ENOG502S1M2">
    <property type="taxonomic scope" value="Eukaryota"/>
</dbReference>
<protein>
    <submittedName>
        <fullName evidence="2">DEHA2B02046p</fullName>
    </submittedName>
</protein>
<evidence type="ECO:0000313" key="3">
    <source>
        <dbReference type="Proteomes" id="UP000000599"/>
    </source>
</evidence>
<dbReference type="InterPro" id="IPR011990">
    <property type="entry name" value="TPR-like_helical_dom_sf"/>
</dbReference>
<keyword evidence="3" id="KW-1185">Reference proteome</keyword>
<dbReference type="HOGENOM" id="CLU_013751_0_0_1"/>
<dbReference type="Gene3D" id="1.25.40.10">
    <property type="entry name" value="Tetratricopeptide repeat domain"/>
    <property type="match status" value="1"/>
</dbReference>
<gene>
    <name evidence="2" type="ordered locus">DEHA2B02046g</name>
</gene>
<dbReference type="AlphaFoldDB" id="Q6BXL3"/>